<sequence length="458" mass="51380">MNLEDNLVDYNLENDLALAVQTILDRQQDYETAEKYYKGEVDEVFASPSVRRALSKIGSDFRINFAAMPVDAVAARLEIDAVKAVSADGAAVLDAVFESAELELELKRTFKNALMFGDAYMFVWPDSSDSVQAYYNSPKSTVVLYDPENPRVAAVAAKVWVVPVAGETRHRVNLYYADAIYKFISRQQRMSMTVQAADFVPFIDADTDEAGYMQNPYAQIPIFHVATDRPFGTPEHKAAYGPQDIINKLVITQMASVEHYGFPTRYVLSENHANVANDFDDDDDSADLSGNPGDLWMLTNTKQVGQFDAAKPDTYLAPYKEYIRTMASVTSTPLHYFENTQTNVSGEALRASEAALIKKVRDRQLSFGTAIRSMFVFILKLHGIKSDVQLHWAQPESIDNKERWEVAYKKVQAGLPVKQMLVEQGYDTQIVESWDLPVLNPQTNQLEKNTENEGDLAA</sequence>
<proteinExistence type="predicted"/>
<dbReference type="EMBL" id="JAWLKB010000001">
    <property type="protein sequence ID" value="MDV6265076.1"/>
    <property type="molecule type" value="Genomic_DNA"/>
</dbReference>
<dbReference type="Pfam" id="PF05133">
    <property type="entry name" value="SPP1_portal"/>
    <property type="match status" value="1"/>
</dbReference>
<dbReference type="RefSeq" id="WP_317540341.1">
    <property type="nucleotide sequence ID" value="NZ_JAWLKB010000001.1"/>
</dbReference>
<dbReference type="Proteomes" id="UP001185927">
    <property type="component" value="Unassembled WGS sequence"/>
</dbReference>
<reference evidence="1 2" key="1">
    <citation type="submission" date="2023-10" db="EMBL/GenBank/DDBJ databases">
        <title>Development of a sustainable strategy for remediation of hydrocarbon-contaminated territories based on the waste exchange concept.</title>
        <authorList>
            <person name="Krivoruchko A."/>
        </authorList>
    </citation>
    <scope>NUCLEOTIDE SEQUENCE [LARGE SCALE GENOMIC DNA]</scope>
    <source>
        <strain evidence="1 2">IEGM 1203</strain>
    </source>
</reference>
<accession>A0ABU4BLY1</accession>
<keyword evidence="2" id="KW-1185">Reference proteome</keyword>
<gene>
    <name evidence="1" type="ORF">R3Q16_00555</name>
</gene>
<name>A0ABU4BLY1_RHOGO</name>
<dbReference type="InterPro" id="IPR021145">
    <property type="entry name" value="Portal_protein_SPP1_Gp6-like"/>
</dbReference>
<evidence type="ECO:0000313" key="1">
    <source>
        <dbReference type="EMBL" id="MDV6265076.1"/>
    </source>
</evidence>
<organism evidence="1 2">
    <name type="scientific">Rhodococcus globerulus</name>
    <dbReference type="NCBI Taxonomy" id="33008"/>
    <lineage>
        <taxon>Bacteria</taxon>
        <taxon>Bacillati</taxon>
        <taxon>Actinomycetota</taxon>
        <taxon>Actinomycetes</taxon>
        <taxon>Mycobacteriales</taxon>
        <taxon>Nocardiaceae</taxon>
        <taxon>Rhodococcus</taxon>
    </lineage>
</organism>
<protein>
    <submittedName>
        <fullName evidence="1">Phage portal protein</fullName>
    </submittedName>
</protein>
<comment type="caution">
    <text evidence="1">The sequence shown here is derived from an EMBL/GenBank/DDBJ whole genome shotgun (WGS) entry which is preliminary data.</text>
</comment>
<evidence type="ECO:0000313" key="2">
    <source>
        <dbReference type="Proteomes" id="UP001185927"/>
    </source>
</evidence>